<dbReference type="Proteomes" id="UP001595833">
    <property type="component" value="Unassembled WGS sequence"/>
</dbReference>
<keyword evidence="1" id="KW-0732">Signal</keyword>
<keyword evidence="3" id="KW-1185">Reference proteome</keyword>
<feature type="signal peptide" evidence="1">
    <location>
        <begin position="1"/>
        <end position="25"/>
    </location>
</feature>
<gene>
    <name evidence="2" type="ORF">ACFPFM_18995</name>
</gene>
<feature type="chain" id="PRO_5045692300" evidence="1">
    <location>
        <begin position="26"/>
        <end position="278"/>
    </location>
</feature>
<accession>A0ABV9XZT9</accession>
<evidence type="ECO:0000313" key="3">
    <source>
        <dbReference type="Proteomes" id="UP001595833"/>
    </source>
</evidence>
<sequence>MLDRRTFVLSAAATAALVTAAPAHATAAAAVPGKTAGALLAPDGNPYLLLWSDGQWVLLDERGSVRITEGLGSAALVDVADDGGRLVAVGSLGDDDPTAVIWESTNGTTWHEARRLHGLRSEFTAVGGGLALGSVVKAERASVVRIAARRTASGWATVPVRGLEWTDGLAATAVARTADGWVAAAVDQAGTVLHTSRDGVSWTARPRLDGVAVRGLAALGGGVRWVGNELVEATPLTGVLDAGQRQPAVPADAKALGVVGDRSAWLAGGRLITAEAAR</sequence>
<protein>
    <submittedName>
        <fullName evidence="2">Uncharacterized protein</fullName>
    </submittedName>
</protein>
<comment type="caution">
    <text evidence="2">The sequence shown here is derived from an EMBL/GenBank/DDBJ whole genome shotgun (WGS) entry which is preliminary data.</text>
</comment>
<proteinExistence type="predicted"/>
<dbReference type="SUPFAM" id="SSF50939">
    <property type="entry name" value="Sialidases"/>
    <property type="match status" value="1"/>
</dbReference>
<name>A0ABV9XZT9_9PSEU</name>
<evidence type="ECO:0000256" key="1">
    <source>
        <dbReference type="SAM" id="SignalP"/>
    </source>
</evidence>
<reference evidence="3" key="1">
    <citation type="journal article" date="2019" name="Int. J. Syst. Evol. Microbiol.">
        <title>The Global Catalogue of Microorganisms (GCM) 10K type strain sequencing project: providing services to taxonomists for standard genome sequencing and annotation.</title>
        <authorList>
            <consortium name="The Broad Institute Genomics Platform"/>
            <consortium name="The Broad Institute Genome Sequencing Center for Infectious Disease"/>
            <person name="Wu L."/>
            <person name="Ma J."/>
        </authorList>
    </citation>
    <scope>NUCLEOTIDE SEQUENCE [LARGE SCALE GENOMIC DNA]</scope>
    <source>
        <strain evidence="3">KCTC 12848</strain>
    </source>
</reference>
<dbReference type="InterPro" id="IPR006311">
    <property type="entry name" value="TAT_signal"/>
</dbReference>
<dbReference type="PROSITE" id="PS51318">
    <property type="entry name" value="TAT"/>
    <property type="match status" value="1"/>
</dbReference>
<dbReference type="RefSeq" id="WP_344040861.1">
    <property type="nucleotide sequence ID" value="NZ_BAAAKE010000025.1"/>
</dbReference>
<dbReference type="EMBL" id="JBHSJB010000017">
    <property type="protein sequence ID" value="MFC5055834.1"/>
    <property type="molecule type" value="Genomic_DNA"/>
</dbReference>
<evidence type="ECO:0000313" key="2">
    <source>
        <dbReference type="EMBL" id="MFC5055834.1"/>
    </source>
</evidence>
<organism evidence="2 3">
    <name type="scientific">Saccharothrix xinjiangensis</name>
    <dbReference type="NCBI Taxonomy" id="204798"/>
    <lineage>
        <taxon>Bacteria</taxon>
        <taxon>Bacillati</taxon>
        <taxon>Actinomycetota</taxon>
        <taxon>Actinomycetes</taxon>
        <taxon>Pseudonocardiales</taxon>
        <taxon>Pseudonocardiaceae</taxon>
        <taxon>Saccharothrix</taxon>
    </lineage>
</organism>
<dbReference type="InterPro" id="IPR036278">
    <property type="entry name" value="Sialidase_sf"/>
</dbReference>